<keyword evidence="2" id="KW-1185">Reference proteome</keyword>
<dbReference type="EMBL" id="CP014578">
    <property type="protein sequence ID" value="ANB71903.1"/>
    <property type="molecule type" value="Genomic_DNA"/>
</dbReference>
<sequence length="97" mass="10718">MVRYTNFLWMLPMVKKNAGKSTLGAFVDLPIEAQLLEDDGAGRKAIEARLTAEIDRVNNALLTASPALEKELILLVECLRAARQVVERSVSFINACD</sequence>
<dbReference type="Proteomes" id="UP000076852">
    <property type="component" value="Chromosome 1"/>
</dbReference>
<name>A0A161I6A6_9BURK</name>
<reference evidence="1 2" key="1">
    <citation type="journal article" date="2016" name="Gene">
        <title>PacBio SMRT assembly of a complex multi-replicon genome reveals chlorocatechol degradative operon in a region of genome plasticity.</title>
        <authorList>
            <person name="Ricker N."/>
            <person name="Shen S.Y."/>
            <person name="Goordial J."/>
            <person name="Jin S."/>
            <person name="Fulthorpe R.R."/>
        </authorList>
    </citation>
    <scope>NUCLEOTIDE SEQUENCE [LARGE SCALE GENOMIC DNA]</scope>
    <source>
        <strain evidence="1 2">OLGA172</strain>
    </source>
</reference>
<dbReference type="AlphaFoldDB" id="A0A161I6A6"/>
<dbReference type="STRING" id="1804984.AYM40_05585"/>
<organism evidence="1 2">
    <name type="scientific">Paraburkholderia phytofirmans OLGA172</name>
    <dbReference type="NCBI Taxonomy" id="1417228"/>
    <lineage>
        <taxon>Bacteria</taxon>
        <taxon>Pseudomonadati</taxon>
        <taxon>Pseudomonadota</taxon>
        <taxon>Betaproteobacteria</taxon>
        <taxon>Burkholderiales</taxon>
        <taxon>Burkholderiaceae</taxon>
        <taxon>Paraburkholderia</taxon>
    </lineage>
</organism>
<protein>
    <submittedName>
        <fullName evidence="1">Uncharacterized protein</fullName>
    </submittedName>
</protein>
<accession>A0A161I6A6</accession>
<gene>
    <name evidence="1" type="ORF">AYM40_05585</name>
</gene>
<evidence type="ECO:0000313" key="1">
    <source>
        <dbReference type="EMBL" id="ANB71903.1"/>
    </source>
</evidence>
<dbReference type="OrthoDB" id="9009994at2"/>
<dbReference type="KEGG" id="buz:AYM40_05585"/>
<evidence type="ECO:0000313" key="2">
    <source>
        <dbReference type="Proteomes" id="UP000076852"/>
    </source>
</evidence>
<proteinExistence type="predicted"/>